<evidence type="ECO:0000313" key="10">
    <source>
        <dbReference type="Proteomes" id="UP001501057"/>
    </source>
</evidence>
<keyword evidence="5" id="KW-0239">DNA-directed DNA polymerase</keyword>
<accession>A0ABP4VGT9</accession>
<name>A0ABP4VGT9_9ACTN</name>
<reference evidence="10" key="1">
    <citation type="journal article" date="2019" name="Int. J. Syst. Evol. Microbiol.">
        <title>The Global Catalogue of Microorganisms (GCM) 10K type strain sequencing project: providing services to taxonomists for standard genome sequencing and annotation.</title>
        <authorList>
            <consortium name="The Broad Institute Genomics Platform"/>
            <consortium name="The Broad Institute Genome Sequencing Center for Infectious Disease"/>
            <person name="Wu L."/>
            <person name="Ma J."/>
        </authorList>
    </citation>
    <scope>NUCLEOTIDE SEQUENCE [LARGE SCALE GENOMIC DNA]</scope>
    <source>
        <strain evidence="10">JCM 13518</strain>
    </source>
</reference>
<dbReference type="Gene3D" id="3.40.50.300">
    <property type="entry name" value="P-loop containing nucleotide triphosphate hydrolases"/>
    <property type="match status" value="1"/>
</dbReference>
<dbReference type="Gene3D" id="1.20.272.10">
    <property type="match status" value="1"/>
</dbReference>
<gene>
    <name evidence="9" type="primary">holA</name>
    <name evidence="9" type="ORF">GCM10009710_04000</name>
</gene>
<keyword evidence="10" id="KW-1185">Reference proteome</keyword>
<dbReference type="SUPFAM" id="SSF52540">
    <property type="entry name" value="P-loop containing nucleoside triphosphate hydrolases"/>
    <property type="match status" value="1"/>
</dbReference>
<feature type="domain" description="DNA polymerase III delta subunit-like C-terminal" evidence="8">
    <location>
        <begin position="202"/>
        <end position="316"/>
    </location>
</feature>
<keyword evidence="3" id="KW-0548">Nucleotidyltransferase</keyword>
<evidence type="ECO:0000256" key="2">
    <source>
        <dbReference type="ARBA" id="ARBA00022679"/>
    </source>
</evidence>
<dbReference type="Proteomes" id="UP001501057">
    <property type="component" value="Unassembled WGS sequence"/>
</dbReference>
<dbReference type="InterPro" id="IPR027417">
    <property type="entry name" value="P-loop_NTPase"/>
</dbReference>
<evidence type="ECO:0000256" key="6">
    <source>
        <dbReference type="ARBA" id="ARBA00034754"/>
    </source>
</evidence>
<dbReference type="SUPFAM" id="SSF48019">
    <property type="entry name" value="post-AAA+ oligomerization domain-like"/>
    <property type="match status" value="1"/>
</dbReference>
<evidence type="ECO:0000256" key="7">
    <source>
        <dbReference type="ARBA" id="ARBA00049244"/>
    </source>
</evidence>
<keyword evidence="2" id="KW-0808">Transferase</keyword>
<dbReference type="PANTHER" id="PTHR34388">
    <property type="entry name" value="DNA POLYMERASE III SUBUNIT DELTA"/>
    <property type="match status" value="1"/>
</dbReference>
<keyword evidence="4" id="KW-0235">DNA replication</keyword>
<dbReference type="InterPro" id="IPR048466">
    <property type="entry name" value="DNA_pol3_delta-like_C"/>
</dbReference>
<dbReference type="EC" id="2.7.7.7" evidence="1"/>
<comment type="catalytic activity">
    <reaction evidence="7">
        <text>DNA(n) + a 2'-deoxyribonucleoside 5'-triphosphate = DNA(n+1) + diphosphate</text>
        <dbReference type="Rhea" id="RHEA:22508"/>
        <dbReference type="Rhea" id="RHEA-COMP:17339"/>
        <dbReference type="Rhea" id="RHEA-COMP:17340"/>
        <dbReference type="ChEBI" id="CHEBI:33019"/>
        <dbReference type="ChEBI" id="CHEBI:61560"/>
        <dbReference type="ChEBI" id="CHEBI:173112"/>
        <dbReference type="EC" id="2.7.7.7"/>
    </reaction>
</comment>
<organism evidence="9 10">
    <name type="scientific">Aeromicrobium alkaliterrae</name>
    <dbReference type="NCBI Taxonomy" id="302168"/>
    <lineage>
        <taxon>Bacteria</taxon>
        <taxon>Bacillati</taxon>
        <taxon>Actinomycetota</taxon>
        <taxon>Actinomycetes</taxon>
        <taxon>Propionibacteriales</taxon>
        <taxon>Nocardioidaceae</taxon>
        <taxon>Aeromicrobium</taxon>
    </lineage>
</organism>
<dbReference type="RefSeq" id="WP_344197192.1">
    <property type="nucleotide sequence ID" value="NZ_BAAAME010000002.1"/>
</dbReference>
<dbReference type="Pfam" id="PF21694">
    <property type="entry name" value="DNA_pol3_delta_C"/>
    <property type="match status" value="1"/>
</dbReference>
<evidence type="ECO:0000256" key="4">
    <source>
        <dbReference type="ARBA" id="ARBA00022705"/>
    </source>
</evidence>
<comment type="caution">
    <text evidence="9">The sequence shown here is derived from an EMBL/GenBank/DDBJ whole genome shotgun (WGS) entry which is preliminary data.</text>
</comment>
<dbReference type="PANTHER" id="PTHR34388:SF1">
    <property type="entry name" value="DNA POLYMERASE III SUBUNIT DELTA"/>
    <property type="match status" value="1"/>
</dbReference>
<protein>
    <recommendedName>
        <fullName evidence="1">DNA-directed DNA polymerase</fullName>
        <ecNumber evidence="1">2.7.7.7</ecNumber>
    </recommendedName>
</protein>
<comment type="similarity">
    <text evidence="6">Belongs to the DNA polymerase HolA subunit family.</text>
</comment>
<evidence type="ECO:0000313" key="9">
    <source>
        <dbReference type="EMBL" id="GAA1726523.1"/>
    </source>
</evidence>
<dbReference type="EMBL" id="BAAAME010000002">
    <property type="protein sequence ID" value="GAA1726523.1"/>
    <property type="molecule type" value="Genomic_DNA"/>
</dbReference>
<dbReference type="InterPro" id="IPR005790">
    <property type="entry name" value="DNA_polIII_delta"/>
</dbReference>
<evidence type="ECO:0000259" key="8">
    <source>
        <dbReference type="Pfam" id="PF21694"/>
    </source>
</evidence>
<evidence type="ECO:0000256" key="1">
    <source>
        <dbReference type="ARBA" id="ARBA00012417"/>
    </source>
</evidence>
<evidence type="ECO:0000256" key="5">
    <source>
        <dbReference type="ARBA" id="ARBA00022932"/>
    </source>
</evidence>
<dbReference type="NCBIfam" id="TIGR01128">
    <property type="entry name" value="holA"/>
    <property type="match status" value="1"/>
</dbReference>
<proteinExistence type="inferred from homology"/>
<sequence>MPSVFGRILLITGGSEFLADRTRRRAVSAVLAEQPECEVSECIAGQLVPGELLTLTSPSLFSTASAVVVHDLQDLNEDVQAELLAYAAEPAAEVALVLVHGGGQKGRGVLDKLRKLSAVSEAKQEAPKYERDHAAWVRAEVRRLGTAMSDEAASTLVTAVGLDLRALAGAADQLVASVPEGDEVSVEVVRRYFGGRAEVRGYEIADAVLDGRLDIAVERLRWAFAARTSPVVVVSAVASGVRQLVRLATAPQGLRDADLAKHVGAPPFKIQGMRRQLQQWDPAGLQGALAAVAQADLDVKGATADPEYATERMVLRVAALRRRPSRG</sequence>
<dbReference type="InterPro" id="IPR008921">
    <property type="entry name" value="DNA_pol3_clamp-load_cplx_C"/>
</dbReference>
<dbReference type="Gene3D" id="1.10.8.60">
    <property type="match status" value="1"/>
</dbReference>
<evidence type="ECO:0000256" key="3">
    <source>
        <dbReference type="ARBA" id="ARBA00022695"/>
    </source>
</evidence>